<sequence>MHIAPISRMLIITSTLIVSLGVNAVRFDSDSSSSYEDKDSGGHHHHHHPPGEGGGRGGGGNSNGGNGGGVKVPACLDGWTLLQRPSGPWCVKIFPTYMTDYTEALALCRSHDALISGIQNQQETKWITQNALDTLGGTGSVWIGALRNANCVDKGKSAECNEQTAFYWADNSTTGIEGFVWRDSYQPDNAWGFVQNCVSVFYATTTVQFGAAWWPGNIDDTSCNPDQWLAKGPRELKGTLCGRPAR</sequence>
<reference evidence="5" key="1">
    <citation type="submission" date="2010-08" db="EMBL/GenBank/DDBJ databases">
        <authorList>
            <consortium name="Caenorhabditis japonica Sequencing Consortium"/>
            <person name="Wilson R.K."/>
        </authorList>
    </citation>
    <scope>NUCLEOTIDE SEQUENCE [LARGE SCALE GENOMIC DNA]</scope>
    <source>
        <strain evidence="5">DF5081</strain>
    </source>
</reference>
<reference evidence="4" key="2">
    <citation type="submission" date="2022-06" db="UniProtKB">
        <authorList>
            <consortium name="EnsemblMetazoa"/>
        </authorList>
    </citation>
    <scope>IDENTIFICATION</scope>
    <source>
        <strain evidence="4">DF5081</strain>
    </source>
</reference>
<accession>A0A8R1J0X6</accession>
<dbReference type="PANTHER" id="PTHR23124:SF44">
    <property type="entry name" value="C-TYPE LECTIN DOMAIN-CONTAINING PROTEIN"/>
    <property type="match status" value="1"/>
</dbReference>
<feature type="chain" id="PRO_5035946643" evidence="2">
    <location>
        <begin position="25"/>
        <end position="246"/>
    </location>
</feature>
<evidence type="ECO:0000256" key="2">
    <source>
        <dbReference type="SAM" id="SignalP"/>
    </source>
</evidence>
<evidence type="ECO:0000313" key="4">
    <source>
        <dbReference type="EnsemblMetazoa" id="CJA41216a.1"/>
    </source>
</evidence>
<feature type="compositionally biased region" description="Gly residues" evidence="1">
    <location>
        <begin position="51"/>
        <end position="66"/>
    </location>
</feature>
<evidence type="ECO:0000256" key="1">
    <source>
        <dbReference type="SAM" id="MobiDB-lite"/>
    </source>
</evidence>
<organism evidence="4 5">
    <name type="scientific">Caenorhabditis japonica</name>
    <dbReference type="NCBI Taxonomy" id="281687"/>
    <lineage>
        <taxon>Eukaryota</taxon>
        <taxon>Metazoa</taxon>
        <taxon>Ecdysozoa</taxon>
        <taxon>Nematoda</taxon>
        <taxon>Chromadorea</taxon>
        <taxon>Rhabditida</taxon>
        <taxon>Rhabditina</taxon>
        <taxon>Rhabditomorpha</taxon>
        <taxon>Rhabditoidea</taxon>
        <taxon>Rhabditidae</taxon>
        <taxon>Peloderinae</taxon>
        <taxon>Caenorhabditis</taxon>
    </lineage>
</organism>
<protein>
    <submittedName>
        <fullName evidence="4">C-type lectin domain-containing protein</fullName>
    </submittedName>
</protein>
<dbReference type="Gene3D" id="3.10.100.10">
    <property type="entry name" value="Mannose-Binding Protein A, subunit A"/>
    <property type="match status" value="1"/>
</dbReference>
<name>A0A8R1J0X6_CAEJA</name>
<keyword evidence="2" id="KW-0732">Signal</keyword>
<dbReference type="CDD" id="cd00037">
    <property type="entry name" value="CLECT"/>
    <property type="match status" value="1"/>
</dbReference>
<dbReference type="InterPro" id="IPR016186">
    <property type="entry name" value="C-type_lectin-like/link_sf"/>
</dbReference>
<dbReference type="SUPFAM" id="SSF56436">
    <property type="entry name" value="C-type lectin-like"/>
    <property type="match status" value="1"/>
</dbReference>
<dbReference type="PROSITE" id="PS50041">
    <property type="entry name" value="C_TYPE_LECTIN_2"/>
    <property type="match status" value="1"/>
</dbReference>
<feature type="region of interest" description="Disordered" evidence="1">
    <location>
        <begin position="31"/>
        <end position="66"/>
    </location>
</feature>
<proteinExistence type="predicted"/>
<dbReference type="SMART" id="SM00034">
    <property type="entry name" value="CLECT"/>
    <property type="match status" value="1"/>
</dbReference>
<dbReference type="Proteomes" id="UP000005237">
    <property type="component" value="Unassembled WGS sequence"/>
</dbReference>
<dbReference type="PANTHER" id="PTHR23124">
    <property type="entry name" value="C-TYPE LECTIN DOMAIN-CONTAINING PROTEIN-RELATED-RELATED"/>
    <property type="match status" value="1"/>
</dbReference>
<evidence type="ECO:0000259" key="3">
    <source>
        <dbReference type="PROSITE" id="PS50041"/>
    </source>
</evidence>
<keyword evidence="5" id="KW-1185">Reference proteome</keyword>
<dbReference type="AlphaFoldDB" id="A0A8R1J0X6"/>
<evidence type="ECO:0000313" key="5">
    <source>
        <dbReference type="Proteomes" id="UP000005237"/>
    </source>
</evidence>
<dbReference type="InterPro" id="IPR001304">
    <property type="entry name" value="C-type_lectin-like"/>
</dbReference>
<dbReference type="InterPro" id="IPR016187">
    <property type="entry name" value="CTDL_fold"/>
</dbReference>
<feature type="domain" description="C-type lectin" evidence="3">
    <location>
        <begin position="86"/>
        <end position="213"/>
    </location>
</feature>
<feature type="signal peptide" evidence="2">
    <location>
        <begin position="1"/>
        <end position="24"/>
    </location>
</feature>
<dbReference type="EnsemblMetazoa" id="CJA41216a.1">
    <property type="protein sequence ID" value="CJA41216a.1"/>
    <property type="gene ID" value="WBGene00217064"/>
</dbReference>